<organism evidence="1 2">
    <name type="scientific">Seiridium unicorne</name>
    <dbReference type="NCBI Taxonomy" id="138068"/>
    <lineage>
        <taxon>Eukaryota</taxon>
        <taxon>Fungi</taxon>
        <taxon>Dikarya</taxon>
        <taxon>Ascomycota</taxon>
        <taxon>Pezizomycotina</taxon>
        <taxon>Sordariomycetes</taxon>
        <taxon>Xylariomycetidae</taxon>
        <taxon>Amphisphaeriales</taxon>
        <taxon>Sporocadaceae</taxon>
        <taxon>Seiridium</taxon>
    </lineage>
</organism>
<evidence type="ECO:0000313" key="1">
    <source>
        <dbReference type="EMBL" id="KAK9424748.1"/>
    </source>
</evidence>
<comment type="caution">
    <text evidence="1">The sequence shown here is derived from an EMBL/GenBank/DDBJ whole genome shotgun (WGS) entry which is preliminary data.</text>
</comment>
<dbReference type="EMBL" id="JARVKF010000033">
    <property type="protein sequence ID" value="KAK9424748.1"/>
    <property type="molecule type" value="Genomic_DNA"/>
</dbReference>
<dbReference type="Proteomes" id="UP001408356">
    <property type="component" value="Unassembled WGS sequence"/>
</dbReference>
<keyword evidence="2" id="KW-1185">Reference proteome</keyword>
<gene>
    <name evidence="1" type="ORF">SUNI508_13531</name>
</gene>
<reference evidence="1 2" key="1">
    <citation type="journal article" date="2024" name="J. Plant Pathol.">
        <title>Sequence and assembly of the genome of Seiridium unicorne, isolate CBS 538.82, causal agent of cypress canker disease.</title>
        <authorList>
            <person name="Scali E."/>
            <person name="Rocca G.D."/>
            <person name="Danti R."/>
            <person name="Garbelotto M."/>
            <person name="Barberini S."/>
            <person name="Baroncelli R."/>
            <person name="Emiliani G."/>
        </authorList>
    </citation>
    <scope>NUCLEOTIDE SEQUENCE [LARGE SCALE GENOMIC DNA]</scope>
    <source>
        <strain evidence="1 2">BM-138-508</strain>
    </source>
</reference>
<name>A0ABR2VCU0_9PEZI</name>
<accession>A0ABR2VCU0</accession>
<protein>
    <submittedName>
        <fullName evidence="1">Uncharacterized protein</fullName>
    </submittedName>
</protein>
<proteinExistence type="predicted"/>
<sequence length="37" mass="4489">MHVLVEIKESEQFVKSLLRAQWVVESFSLLPFRWRSI</sequence>
<evidence type="ECO:0000313" key="2">
    <source>
        <dbReference type="Proteomes" id="UP001408356"/>
    </source>
</evidence>